<reference evidence="1 2" key="1">
    <citation type="journal article" date="2019" name="Sci. Rep.">
        <title>Orb-weaving spider Araneus ventricosus genome elucidates the spidroin gene catalogue.</title>
        <authorList>
            <person name="Kono N."/>
            <person name="Nakamura H."/>
            <person name="Ohtoshi R."/>
            <person name="Moran D.A.P."/>
            <person name="Shinohara A."/>
            <person name="Yoshida Y."/>
            <person name="Fujiwara M."/>
            <person name="Mori M."/>
            <person name="Tomita M."/>
            <person name="Arakawa K."/>
        </authorList>
    </citation>
    <scope>NUCLEOTIDE SEQUENCE [LARGE SCALE GENOMIC DNA]</scope>
</reference>
<keyword evidence="2" id="KW-1185">Reference proteome</keyword>
<gene>
    <name evidence="1" type="ORF">AVEN_172612_1</name>
</gene>
<evidence type="ECO:0000313" key="1">
    <source>
        <dbReference type="EMBL" id="GBN24787.1"/>
    </source>
</evidence>
<dbReference type="AlphaFoldDB" id="A0A4Y2MGC0"/>
<accession>A0A4Y2MGC0</accession>
<dbReference type="PANTHER" id="PTHR47331:SF5">
    <property type="entry name" value="RIBONUCLEASE H"/>
    <property type="match status" value="1"/>
</dbReference>
<organism evidence="1 2">
    <name type="scientific">Araneus ventricosus</name>
    <name type="common">Orbweaver spider</name>
    <name type="synonym">Epeira ventricosa</name>
    <dbReference type="NCBI Taxonomy" id="182803"/>
    <lineage>
        <taxon>Eukaryota</taxon>
        <taxon>Metazoa</taxon>
        <taxon>Ecdysozoa</taxon>
        <taxon>Arthropoda</taxon>
        <taxon>Chelicerata</taxon>
        <taxon>Arachnida</taxon>
        <taxon>Araneae</taxon>
        <taxon>Araneomorphae</taxon>
        <taxon>Entelegynae</taxon>
        <taxon>Araneoidea</taxon>
        <taxon>Araneidae</taxon>
        <taxon>Araneus</taxon>
    </lineage>
</organism>
<name>A0A4Y2MGC0_ARAVE</name>
<proteinExistence type="predicted"/>
<dbReference type="Proteomes" id="UP000499080">
    <property type="component" value="Unassembled WGS sequence"/>
</dbReference>
<dbReference type="Pfam" id="PF05380">
    <property type="entry name" value="Peptidase_A17"/>
    <property type="match status" value="1"/>
</dbReference>
<dbReference type="PANTHER" id="PTHR47331">
    <property type="entry name" value="PHD-TYPE DOMAIN-CONTAINING PROTEIN"/>
    <property type="match status" value="1"/>
</dbReference>
<dbReference type="InterPro" id="IPR008042">
    <property type="entry name" value="Retrotrans_Pao"/>
</dbReference>
<evidence type="ECO:0000313" key="2">
    <source>
        <dbReference type="Proteomes" id="UP000499080"/>
    </source>
</evidence>
<dbReference type="OrthoDB" id="6436866at2759"/>
<dbReference type="EMBL" id="BGPR01281477">
    <property type="protein sequence ID" value="GBN24787.1"/>
    <property type="molecule type" value="Genomic_DNA"/>
</dbReference>
<comment type="caution">
    <text evidence="1">The sequence shown here is derived from an EMBL/GenBank/DDBJ whole genome shotgun (WGS) entry which is preliminary data.</text>
</comment>
<sequence>MLKLNISTFKSLTTKRELLSAIASIFDPLGILSPSTIRLKVILQSLWKDNVSRDDPIPKTILNSGEEFASLSEVLKSVEIPRFLKGQMKVDSRIEMHGYCDGSGKAYSAVVNLRIIPCEKDAGKVVVVFVAAKTRVNPIEPVTLPRIEICSELLLGCLSAPILKTLPIQMNGVYLWSDSQIVLSWIHLPPRKGNQFVLNRLTQIKSLVPQAQWNHIAGTSNPTDCASRGISPSTLLNHPLWWSGTQWLSSHEPFSPSLIETFVIEPEFDCVSCAVRLIPDFLSKFSSFSRLSRVVT</sequence>
<protein>
    <submittedName>
        <fullName evidence="1">Uncharacterized protein</fullName>
    </submittedName>
</protein>